<organism evidence="2">
    <name type="scientific">Musca domestica</name>
    <name type="common">House fly</name>
    <dbReference type="NCBI Taxonomy" id="7370"/>
    <lineage>
        <taxon>Eukaryota</taxon>
        <taxon>Metazoa</taxon>
        <taxon>Ecdysozoa</taxon>
        <taxon>Arthropoda</taxon>
        <taxon>Hexapoda</taxon>
        <taxon>Insecta</taxon>
        <taxon>Pterygota</taxon>
        <taxon>Neoptera</taxon>
        <taxon>Endopterygota</taxon>
        <taxon>Diptera</taxon>
        <taxon>Brachycera</taxon>
        <taxon>Muscomorpha</taxon>
        <taxon>Muscoidea</taxon>
        <taxon>Muscidae</taxon>
        <taxon>Musca</taxon>
    </lineage>
</organism>
<dbReference type="EMBL" id="KA647410">
    <property type="protein sequence ID" value="AFP62039.1"/>
    <property type="molecule type" value="mRNA"/>
</dbReference>
<accession>T1PGZ6</accession>
<dbReference type="Gene3D" id="1.20.5.1230">
    <property type="entry name" value="Apolipoprotein A-I"/>
    <property type="match status" value="1"/>
</dbReference>
<keyword evidence="1" id="KW-0732">Signal</keyword>
<feature type="chain" id="PRO_5004583258" evidence="1">
    <location>
        <begin position="18"/>
        <end position="182"/>
    </location>
</feature>
<keyword evidence="2" id="KW-0449">Lipoprotein</keyword>
<proteinExistence type="evidence at transcript level"/>
<reference evidence="2" key="1">
    <citation type="submission" date="2012-08" db="EMBL/GenBank/DDBJ databases">
        <title>Transcriptome of adult Musca domestica launches a platform for comparative house fly gene expression and characterization of differential gene expression among resistant and susceptible house flies.</title>
        <authorList>
            <person name="Liu N."/>
            <person name="Zhang L."/>
            <person name="Li M."/>
            <person name="Reid W."/>
        </authorList>
    </citation>
    <scope>NUCLEOTIDE SEQUENCE</scope>
    <source>
        <strain evidence="2">ALHF</strain>
        <tissue evidence="2">Whole body</tissue>
    </source>
</reference>
<evidence type="ECO:0000313" key="2">
    <source>
        <dbReference type="EMBL" id="AFP62039.1"/>
    </source>
</evidence>
<dbReference type="SUPFAM" id="SSF58113">
    <property type="entry name" value="Apolipoprotein A-I"/>
    <property type="match status" value="1"/>
</dbReference>
<protein>
    <submittedName>
        <fullName evidence="2">Apolipoprotein</fullName>
    </submittedName>
</protein>
<dbReference type="VEuPathDB" id="VectorBase:MDOA011251"/>
<dbReference type="VEuPathDB" id="VectorBase:MDOMA2_005364"/>
<feature type="signal peptide" evidence="1">
    <location>
        <begin position="1"/>
        <end position="17"/>
    </location>
</feature>
<evidence type="ECO:0000256" key="1">
    <source>
        <dbReference type="SAM" id="SignalP"/>
    </source>
</evidence>
<name>T1PGZ6_MUSDO</name>
<sequence length="182" mass="20547">MKQILIIGLAIIAVASARVVREVPKTDDLSEKIDSGLKDVEKFVQDLTGSNTDEIKQKAGEHVEFLVNQFHLWTTKLKEQAKELENNDIVKDLRHTIDQGIETVKENVDSQVAKFKEEKPEAYNNISQHVDTVKSTSSAIIAKIEELTNSEEAKHLKESSLKFIDEVKKSLLPEHKDGEKTE</sequence>
<dbReference type="AlphaFoldDB" id="T1PGZ6"/>